<comment type="caution">
    <text evidence="12">The sequence shown here is derived from an EMBL/GenBank/DDBJ whole genome shotgun (WGS) entry which is preliminary data.</text>
</comment>
<dbReference type="Pfam" id="PF02518">
    <property type="entry name" value="HATPase_c"/>
    <property type="match status" value="1"/>
</dbReference>
<evidence type="ECO:0000313" key="13">
    <source>
        <dbReference type="Proteomes" id="UP000094056"/>
    </source>
</evidence>
<dbReference type="PRINTS" id="PR00344">
    <property type="entry name" value="BCTRLSENSOR"/>
</dbReference>
<evidence type="ECO:0000256" key="3">
    <source>
        <dbReference type="ARBA" id="ARBA00022553"/>
    </source>
</evidence>
<keyword evidence="4" id="KW-0808">Transferase</keyword>
<protein>
    <recommendedName>
        <fullName evidence="2">histidine kinase</fullName>
        <ecNumber evidence="2">2.7.13.3</ecNumber>
    </recommendedName>
</protein>
<dbReference type="NCBIfam" id="TIGR00229">
    <property type="entry name" value="sensory_box"/>
    <property type="match status" value="1"/>
</dbReference>
<evidence type="ECO:0000256" key="6">
    <source>
        <dbReference type="ARBA" id="ARBA00022777"/>
    </source>
</evidence>
<reference evidence="12 13" key="1">
    <citation type="submission" date="2016-07" db="EMBL/GenBank/DDBJ databases">
        <title>Draft genome of Scalindua rubra, obtained from a brine-seawater interface in the Red Sea, sheds light on salt adaptation in anammox bacteria.</title>
        <authorList>
            <person name="Speth D.R."/>
            <person name="Lagkouvardos I."/>
            <person name="Wang Y."/>
            <person name="Qian P.-Y."/>
            <person name="Dutilh B.E."/>
            <person name="Jetten M.S."/>
        </authorList>
    </citation>
    <scope>NUCLEOTIDE SEQUENCE [LARGE SCALE GENOMIC DNA]</scope>
    <source>
        <strain evidence="12">BSI-1</strain>
    </source>
</reference>
<evidence type="ECO:0000256" key="1">
    <source>
        <dbReference type="ARBA" id="ARBA00000085"/>
    </source>
</evidence>
<evidence type="ECO:0000256" key="4">
    <source>
        <dbReference type="ARBA" id="ARBA00022679"/>
    </source>
</evidence>
<comment type="catalytic activity">
    <reaction evidence="1">
        <text>ATP + protein L-histidine = ADP + protein N-phospho-L-histidine.</text>
        <dbReference type="EC" id="2.7.13.3"/>
    </reaction>
</comment>
<keyword evidence="8" id="KW-0902">Two-component regulatory system</keyword>
<feature type="domain" description="Histidine kinase" evidence="9">
    <location>
        <begin position="148"/>
        <end position="384"/>
    </location>
</feature>
<dbReference type="GO" id="GO:0006355">
    <property type="term" value="P:regulation of DNA-templated transcription"/>
    <property type="evidence" value="ECO:0007669"/>
    <property type="project" value="InterPro"/>
</dbReference>
<dbReference type="InterPro" id="IPR000014">
    <property type="entry name" value="PAS"/>
</dbReference>
<feature type="domain" description="PAC" evidence="11">
    <location>
        <begin position="83"/>
        <end position="135"/>
    </location>
</feature>
<keyword evidence="7" id="KW-0067">ATP-binding</keyword>
<dbReference type="Pfam" id="PF00989">
    <property type="entry name" value="PAS"/>
    <property type="match status" value="1"/>
</dbReference>
<keyword evidence="3" id="KW-0597">Phosphoprotein</keyword>
<evidence type="ECO:0000256" key="8">
    <source>
        <dbReference type="ARBA" id="ARBA00023012"/>
    </source>
</evidence>
<dbReference type="SMART" id="SM00387">
    <property type="entry name" value="HATPase_c"/>
    <property type="match status" value="1"/>
</dbReference>
<dbReference type="Gene3D" id="1.10.287.130">
    <property type="match status" value="1"/>
</dbReference>
<dbReference type="InterPro" id="IPR036890">
    <property type="entry name" value="HATPase_C_sf"/>
</dbReference>
<dbReference type="EMBL" id="MAYW01000010">
    <property type="protein sequence ID" value="ODS34269.1"/>
    <property type="molecule type" value="Genomic_DNA"/>
</dbReference>
<sequence>MLSRRNYKGYRYRTLIENMIDIVFTADKELNFTSIDPADQRVFEYSKEDVTNINLCKLIYEDDRGKIVDCLKVFFSIKGEYIEGIEFRTKTMNGNIKHLALNARANYNENDDLVQIEGIIRDITERRKLEQKLSQIDSLNTLGLQASGIAHELNNILGIILGHLGILKLRLEDTGIQTLNRSDRKPLWPESNARLISDTIDVIERAARDGAVIVGKIQQFSKYKPSNSGVIHVNLIDVVNEAIEFTMPRWKDKAQTKGLEYKIINDNLNHSGLYVRCNPTELREVIVNIINNSIDAMPNGGKIEFSAKTDAESVVLSISDNGIGVKENIKDKIFDPFFTTKGVNGSGLGMSVVYGIVKRYGGEISIDSHWGKGTTVHIKMPLCLL</sequence>
<dbReference type="CDD" id="cd00130">
    <property type="entry name" value="PAS"/>
    <property type="match status" value="1"/>
</dbReference>
<dbReference type="PROSITE" id="PS50113">
    <property type="entry name" value="PAC"/>
    <property type="match status" value="1"/>
</dbReference>
<dbReference type="SMART" id="SM00091">
    <property type="entry name" value="PAS"/>
    <property type="match status" value="1"/>
</dbReference>
<dbReference type="GO" id="GO:0005524">
    <property type="term" value="F:ATP binding"/>
    <property type="evidence" value="ECO:0007669"/>
    <property type="project" value="UniProtKB-KW"/>
</dbReference>
<dbReference type="InterPro" id="IPR013767">
    <property type="entry name" value="PAS_fold"/>
</dbReference>
<dbReference type="PANTHER" id="PTHR43065">
    <property type="entry name" value="SENSOR HISTIDINE KINASE"/>
    <property type="match status" value="1"/>
</dbReference>
<evidence type="ECO:0000256" key="2">
    <source>
        <dbReference type="ARBA" id="ARBA00012438"/>
    </source>
</evidence>
<dbReference type="InterPro" id="IPR005467">
    <property type="entry name" value="His_kinase_dom"/>
</dbReference>
<dbReference type="PANTHER" id="PTHR43065:SF42">
    <property type="entry name" value="TWO-COMPONENT SENSOR PPRA"/>
    <property type="match status" value="1"/>
</dbReference>
<evidence type="ECO:0000259" key="11">
    <source>
        <dbReference type="PROSITE" id="PS50113"/>
    </source>
</evidence>
<dbReference type="InterPro" id="IPR004358">
    <property type="entry name" value="Sig_transdc_His_kin-like_C"/>
</dbReference>
<dbReference type="InterPro" id="IPR003661">
    <property type="entry name" value="HisK_dim/P_dom"/>
</dbReference>
<dbReference type="AlphaFoldDB" id="A0A1E3XFA4"/>
<dbReference type="InterPro" id="IPR000700">
    <property type="entry name" value="PAS-assoc_C"/>
</dbReference>
<feature type="domain" description="PAS" evidence="10">
    <location>
        <begin position="8"/>
        <end position="72"/>
    </location>
</feature>
<evidence type="ECO:0000313" key="12">
    <source>
        <dbReference type="EMBL" id="ODS34269.1"/>
    </source>
</evidence>
<dbReference type="Proteomes" id="UP000094056">
    <property type="component" value="Unassembled WGS sequence"/>
</dbReference>
<dbReference type="PROSITE" id="PS50109">
    <property type="entry name" value="HIS_KIN"/>
    <property type="match status" value="1"/>
</dbReference>
<evidence type="ECO:0000259" key="10">
    <source>
        <dbReference type="PROSITE" id="PS50112"/>
    </source>
</evidence>
<dbReference type="GO" id="GO:0000155">
    <property type="term" value="F:phosphorelay sensor kinase activity"/>
    <property type="evidence" value="ECO:0007669"/>
    <property type="project" value="InterPro"/>
</dbReference>
<keyword evidence="6 12" id="KW-0418">Kinase</keyword>
<dbReference type="PROSITE" id="PS50112">
    <property type="entry name" value="PAS"/>
    <property type="match status" value="1"/>
</dbReference>
<evidence type="ECO:0000256" key="7">
    <source>
        <dbReference type="ARBA" id="ARBA00022840"/>
    </source>
</evidence>
<accession>A0A1E3XFA4</accession>
<gene>
    <name evidence="12" type="ORF">SCARUB_00643</name>
</gene>
<dbReference type="EC" id="2.7.13.3" evidence="2"/>
<dbReference type="Gene3D" id="3.30.450.20">
    <property type="entry name" value="PAS domain"/>
    <property type="match status" value="1"/>
</dbReference>
<keyword evidence="5" id="KW-0547">Nucleotide-binding</keyword>
<proteinExistence type="predicted"/>
<dbReference type="SUPFAM" id="SSF55874">
    <property type="entry name" value="ATPase domain of HSP90 chaperone/DNA topoisomerase II/histidine kinase"/>
    <property type="match status" value="1"/>
</dbReference>
<dbReference type="InterPro" id="IPR003594">
    <property type="entry name" value="HATPase_dom"/>
</dbReference>
<dbReference type="InterPro" id="IPR035965">
    <property type="entry name" value="PAS-like_dom_sf"/>
</dbReference>
<dbReference type="Gene3D" id="3.30.565.10">
    <property type="entry name" value="Histidine kinase-like ATPase, C-terminal domain"/>
    <property type="match status" value="1"/>
</dbReference>
<evidence type="ECO:0000259" key="9">
    <source>
        <dbReference type="PROSITE" id="PS50109"/>
    </source>
</evidence>
<evidence type="ECO:0000256" key="5">
    <source>
        <dbReference type="ARBA" id="ARBA00022741"/>
    </source>
</evidence>
<dbReference type="CDD" id="cd00082">
    <property type="entry name" value="HisKA"/>
    <property type="match status" value="1"/>
</dbReference>
<dbReference type="SUPFAM" id="SSF55785">
    <property type="entry name" value="PYP-like sensor domain (PAS domain)"/>
    <property type="match status" value="1"/>
</dbReference>
<organism evidence="12 13">
    <name type="scientific">Candidatus Scalindua rubra</name>
    <dbReference type="NCBI Taxonomy" id="1872076"/>
    <lineage>
        <taxon>Bacteria</taxon>
        <taxon>Pseudomonadati</taxon>
        <taxon>Planctomycetota</taxon>
        <taxon>Candidatus Brocadiia</taxon>
        <taxon>Candidatus Brocadiales</taxon>
        <taxon>Candidatus Scalinduaceae</taxon>
        <taxon>Candidatus Scalindua</taxon>
    </lineage>
</organism>
<name>A0A1E3XFA4_9BACT</name>